<name>A0A6A5YVX3_9PLEO</name>
<feature type="compositionally biased region" description="Basic and acidic residues" evidence="1">
    <location>
        <begin position="110"/>
        <end position="127"/>
    </location>
</feature>
<evidence type="ECO:0000313" key="3">
    <source>
        <dbReference type="Proteomes" id="UP000799770"/>
    </source>
</evidence>
<dbReference type="Proteomes" id="UP000799770">
    <property type="component" value="Unassembled WGS sequence"/>
</dbReference>
<keyword evidence="3" id="KW-1185">Reference proteome</keyword>
<feature type="compositionally biased region" description="Basic residues" evidence="1">
    <location>
        <begin position="100"/>
        <end position="109"/>
    </location>
</feature>
<accession>A0A6A5YVX3</accession>
<dbReference type="EMBL" id="ML977336">
    <property type="protein sequence ID" value="KAF2110934.1"/>
    <property type="molecule type" value="Genomic_DNA"/>
</dbReference>
<feature type="region of interest" description="Disordered" evidence="1">
    <location>
        <begin position="89"/>
        <end position="127"/>
    </location>
</feature>
<gene>
    <name evidence="2" type="ORF">BDV96DRAFT_603537</name>
</gene>
<evidence type="ECO:0000256" key="1">
    <source>
        <dbReference type="SAM" id="MobiDB-lite"/>
    </source>
</evidence>
<feature type="compositionally biased region" description="Basic and acidic residues" evidence="1">
    <location>
        <begin position="89"/>
        <end position="99"/>
    </location>
</feature>
<organism evidence="2 3">
    <name type="scientific">Lophiotrema nucula</name>
    <dbReference type="NCBI Taxonomy" id="690887"/>
    <lineage>
        <taxon>Eukaryota</taxon>
        <taxon>Fungi</taxon>
        <taxon>Dikarya</taxon>
        <taxon>Ascomycota</taxon>
        <taxon>Pezizomycotina</taxon>
        <taxon>Dothideomycetes</taxon>
        <taxon>Pleosporomycetidae</taxon>
        <taxon>Pleosporales</taxon>
        <taxon>Lophiotremataceae</taxon>
        <taxon>Lophiotrema</taxon>
    </lineage>
</organism>
<reference evidence="2" key="1">
    <citation type="journal article" date="2020" name="Stud. Mycol.">
        <title>101 Dothideomycetes genomes: a test case for predicting lifestyles and emergence of pathogens.</title>
        <authorList>
            <person name="Haridas S."/>
            <person name="Albert R."/>
            <person name="Binder M."/>
            <person name="Bloem J."/>
            <person name="Labutti K."/>
            <person name="Salamov A."/>
            <person name="Andreopoulos B."/>
            <person name="Baker S."/>
            <person name="Barry K."/>
            <person name="Bills G."/>
            <person name="Bluhm B."/>
            <person name="Cannon C."/>
            <person name="Castanera R."/>
            <person name="Culley D."/>
            <person name="Daum C."/>
            <person name="Ezra D."/>
            <person name="Gonzalez J."/>
            <person name="Henrissat B."/>
            <person name="Kuo A."/>
            <person name="Liang C."/>
            <person name="Lipzen A."/>
            <person name="Lutzoni F."/>
            <person name="Magnuson J."/>
            <person name="Mondo S."/>
            <person name="Nolan M."/>
            <person name="Ohm R."/>
            <person name="Pangilinan J."/>
            <person name="Park H.-J."/>
            <person name="Ramirez L."/>
            <person name="Alfaro M."/>
            <person name="Sun H."/>
            <person name="Tritt A."/>
            <person name="Yoshinaga Y."/>
            <person name="Zwiers L.-H."/>
            <person name="Turgeon B."/>
            <person name="Goodwin S."/>
            <person name="Spatafora J."/>
            <person name="Crous P."/>
            <person name="Grigoriev I."/>
        </authorList>
    </citation>
    <scope>NUCLEOTIDE SEQUENCE</scope>
    <source>
        <strain evidence="2">CBS 627.86</strain>
    </source>
</reference>
<evidence type="ECO:0000313" key="2">
    <source>
        <dbReference type="EMBL" id="KAF2110934.1"/>
    </source>
</evidence>
<dbReference type="AlphaFoldDB" id="A0A6A5YVX3"/>
<sequence length="127" mass="15049">MVRWPTSTRLMCEAACKKAFEESDFSEFIKATITQDYHYSPKGGDPDPHITVRLQSQQQLDAGKYWNVHIYVKGNETKYEYDNWSLAIHESDEKDTNEKNKKKKQKRKEKKEGIEGKKKNQEDKQQY</sequence>
<protein>
    <submittedName>
        <fullName evidence="2">Uncharacterized protein</fullName>
    </submittedName>
</protein>
<proteinExistence type="predicted"/>